<dbReference type="GO" id="GO:0008270">
    <property type="term" value="F:zinc ion binding"/>
    <property type="evidence" value="ECO:0007669"/>
    <property type="project" value="InterPro"/>
</dbReference>
<keyword evidence="4" id="KW-1133">Transmembrane helix</keyword>
<dbReference type="GO" id="GO:0005634">
    <property type="term" value="C:nucleus"/>
    <property type="evidence" value="ECO:0007669"/>
    <property type="project" value="UniProtKB-SubCell"/>
</dbReference>
<keyword evidence="2" id="KW-0539">Nucleus</keyword>
<dbReference type="EMBL" id="CDPU01000026">
    <property type="protein sequence ID" value="CEO52079.1"/>
    <property type="molecule type" value="Genomic_DNA"/>
</dbReference>
<name>A0A0B7K4C5_BIOOC</name>
<dbReference type="Pfam" id="PF00172">
    <property type="entry name" value="Zn_clus"/>
    <property type="match status" value="1"/>
</dbReference>
<keyword evidence="4" id="KW-0812">Transmembrane</keyword>
<dbReference type="PROSITE" id="PS00463">
    <property type="entry name" value="ZN2_CY6_FUNGAL_1"/>
    <property type="match status" value="1"/>
</dbReference>
<evidence type="ECO:0000259" key="5">
    <source>
        <dbReference type="PROSITE" id="PS50048"/>
    </source>
</evidence>
<evidence type="ECO:0000256" key="1">
    <source>
        <dbReference type="ARBA" id="ARBA00004123"/>
    </source>
</evidence>
<feature type="compositionally biased region" description="Polar residues" evidence="3">
    <location>
        <begin position="66"/>
        <end position="76"/>
    </location>
</feature>
<keyword evidence="4" id="KW-0472">Membrane</keyword>
<dbReference type="SMART" id="SM00066">
    <property type="entry name" value="GAL4"/>
    <property type="match status" value="1"/>
</dbReference>
<evidence type="ECO:0000313" key="6">
    <source>
        <dbReference type="EMBL" id="CEO52079.1"/>
    </source>
</evidence>
<dbReference type="AlphaFoldDB" id="A0A0B7K4C5"/>
<dbReference type="InterPro" id="IPR036864">
    <property type="entry name" value="Zn2-C6_fun-type_DNA-bd_sf"/>
</dbReference>
<evidence type="ECO:0000256" key="4">
    <source>
        <dbReference type="SAM" id="Phobius"/>
    </source>
</evidence>
<accession>A0A0B7K4C5</accession>
<dbReference type="CDD" id="cd12148">
    <property type="entry name" value="fungal_TF_MHR"/>
    <property type="match status" value="1"/>
</dbReference>
<proteinExistence type="predicted"/>
<gene>
    <name evidence="6" type="ORF">BN869_000008137_1</name>
</gene>
<dbReference type="PANTHER" id="PTHR31001:SF40">
    <property type="entry name" value="ZN(II)2CYS6 TRANSCRIPTION FACTOR (EUROFUNG)"/>
    <property type="match status" value="1"/>
</dbReference>
<dbReference type="GO" id="GO:0000981">
    <property type="term" value="F:DNA-binding transcription factor activity, RNA polymerase II-specific"/>
    <property type="evidence" value="ECO:0007669"/>
    <property type="project" value="InterPro"/>
</dbReference>
<evidence type="ECO:0000256" key="3">
    <source>
        <dbReference type="SAM" id="MobiDB-lite"/>
    </source>
</evidence>
<dbReference type="SUPFAM" id="SSF57701">
    <property type="entry name" value="Zn2/Cys6 DNA-binding domain"/>
    <property type="match status" value="1"/>
</dbReference>
<reference evidence="6" key="1">
    <citation type="submission" date="2015-01" db="EMBL/GenBank/DDBJ databases">
        <authorList>
            <person name="Durling Mikael"/>
        </authorList>
    </citation>
    <scope>NUCLEOTIDE SEQUENCE</scope>
</reference>
<organism evidence="6">
    <name type="scientific">Bionectria ochroleuca</name>
    <name type="common">Gliocladium roseum</name>
    <dbReference type="NCBI Taxonomy" id="29856"/>
    <lineage>
        <taxon>Eukaryota</taxon>
        <taxon>Fungi</taxon>
        <taxon>Dikarya</taxon>
        <taxon>Ascomycota</taxon>
        <taxon>Pezizomycotina</taxon>
        <taxon>Sordariomycetes</taxon>
        <taxon>Hypocreomycetidae</taxon>
        <taxon>Hypocreales</taxon>
        <taxon>Bionectriaceae</taxon>
        <taxon>Clonostachys</taxon>
    </lineage>
</organism>
<feature type="transmembrane region" description="Helical" evidence="4">
    <location>
        <begin position="537"/>
        <end position="557"/>
    </location>
</feature>
<dbReference type="InterPro" id="IPR050613">
    <property type="entry name" value="Sec_Metabolite_Reg"/>
</dbReference>
<feature type="domain" description="Zn(2)-C6 fungal-type" evidence="5">
    <location>
        <begin position="14"/>
        <end position="46"/>
    </location>
</feature>
<dbReference type="PANTHER" id="PTHR31001">
    <property type="entry name" value="UNCHARACTERIZED TRANSCRIPTIONAL REGULATORY PROTEIN"/>
    <property type="match status" value="1"/>
</dbReference>
<feature type="region of interest" description="Disordered" evidence="3">
    <location>
        <begin position="56"/>
        <end position="86"/>
    </location>
</feature>
<comment type="subcellular location">
    <subcellularLocation>
        <location evidence="1">Nucleus</location>
    </subcellularLocation>
</comment>
<sequence length="677" mass="75966">MVSRKPGTPRKLPACDPCRAAKLACDHSRPVCTRCRDSNRATECTYRLLPFKKKKRLVSEEEGSPNKRTQQESPQSVERVAESDLPVDPMITKAHKYPNPGYLGSFSHTTLFNHLPGRSHNASLGVDGPSYDQNQSRPIATAPESNIARGASLLERLGQTFSLSQCEKLVRRWLSKGSNLALAGVFTDDCAKTIQHVFPEGNGSQAPDFIAISKSLFIHTSRPLRVGSDTTLEAFTSQFSHNNARWETVGLFFAAVSRSTVDISSIESFFESETERRDLQRLSMTFADSCLDIAISLDCLNDLQLFLQYENFISHSFVDGDQSYHTWKALGDVISSLFALGYHQQLEGNSPATPAFLAELRGAYFARAYSADKNISIFLGRPPRIHRRYCRFRLPGFGDHQWKMDLPFDYLVDTQWSALCAILKEEILDLFEADDNPGRAHRASLLETRAKEQWSALPEHFRLETPLRLCNREPIIRDFMVSARLNHLHILFLLRLALSRQAPDSDKELVSISVEILGLVVDAIIQKDQLVNSGTSLVWKIAYYGLSAAGVICLWLLNRMSTTRHSTHINISKAVQHLGVLVTEMETGILVRTDDPNYRLLASASQTIDSLISRLLMGGIPSQPTIPPAARFVSSILNSEEQETWNGWESHSLQDFEVDFWGNLAEHPFLTNLETIS</sequence>
<dbReference type="InterPro" id="IPR001138">
    <property type="entry name" value="Zn2Cys6_DnaBD"/>
</dbReference>
<dbReference type="Gene3D" id="4.10.240.10">
    <property type="entry name" value="Zn(2)-C6 fungal-type DNA-binding domain"/>
    <property type="match status" value="1"/>
</dbReference>
<protein>
    <recommendedName>
        <fullName evidence="5">Zn(2)-C6 fungal-type domain-containing protein</fullName>
    </recommendedName>
</protein>
<dbReference type="PROSITE" id="PS50048">
    <property type="entry name" value="ZN2_CY6_FUNGAL_2"/>
    <property type="match status" value="1"/>
</dbReference>
<dbReference type="CDD" id="cd00067">
    <property type="entry name" value="GAL4"/>
    <property type="match status" value="1"/>
</dbReference>
<evidence type="ECO:0000256" key="2">
    <source>
        <dbReference type="ARBA" id="ARBA00023242"/>
    </source>
</evidence>